<accession>D3IVH9</accession>
<reference evidence="1" key="1">
    <citation type="journal article" date="2010" name="J. Integr. Plant Biol.">
        <title>Insights into the bamboo genome: syntenic relationships to rice and sorghum.</title>
        <authorList>
            <person name="Gui Y.J."/>
            <person name="Zhou Y."/>
            <person name="Wang Y."/>
            <person name="Wang S."/>
            <person name="Wang S.Y."/>
            <person name="Hu Y."/>
            <person name="Bo S.P."/>
            <person name="Chen H."/>
            <person name="Zhou C.P."/>
            <person name="Ma N.X."/>
            <person name="Zhang T.Z."/>
            <person name="Fan L.J."/>
        </authorList>
    </citation>
    <scope>NUCLEOTIDE SEQUENCE</scope>
    <source>
        <tissue evidence="1">Shoot</tissue>
    </source>
</reference>
<dbReference type="EMBL" id="GQ252836">
    <property type="protein sequence ID" value="ADB85319.1"/>
    <property type="molecule type" value="Genomic_DNA"/>
</dbReference>
<organism evidence="1">
    <name type="scientific">Phyllostachys edulis</name>
    <name type="common">Tortoise shell bamboo</name>
    <name type="synonym">Bambusa edulis</name>
    <dbReference type="NCBI Taxonomy" id="38705"/>
    <lineage>
        <taxon>Eukaryota</taxon>
        <taxon>Viridiplantae</taxon>
        <taxon>Streptophyta</taxon>
        <taxon>Embryophyta</taxon>
        <taxon>Tracheophyta</taxon>
        <taxon>Spermatophyta</taxon>
        <taxon>Magnoliopsida</taxon>
        <taxon>Liliopsida</taxon>
        <taxon>Poales</taxon>
        <taxon>Poaceae</taxon>
        <taxon>BOP clade</taxon>
        <taxon>Bambusoideae</taxon>
        <taxon>Arundinarodae</taxon>
        <taxon>Arundinarieae</taxon>
        <taxon>Arundinariinae</taxon>
        <taxon>Phyllostachys</taxon>
    </lineage>
</organism>
<protein>
    <submittedName>
        <fullName evidence="1">Uncharacterized protein</fullName>
    </submittedName>
</protein>
<name>D3IVH9_PHYED</name>
<dbReference type="AlphaFoldDB" id="D3IVH9"/>
<sequence>MTYLGQLLEDLKGLLKTTRENYAQTTKEGIASGFSFALAKLKASDPSINLQAVEEDFNCLPKDANRFLEKMKPLRNKVAEEMEAGSPSNTN</sequence>
<proteinExistence type="predicted"/>
<evidence type="ECO:0000313" key="1">
    <source>
        <dbReference type="EMBL" id="ADB85319.1"/>
    </source>
</evidence>